<dbReference type="InterPro" id="IPR036361">
    <property type="entry name" value="SAP_dom_sf"/>
</dbReference>
<dbReference type="GeneID" id="23616450"/>
<feature type="compositionally biased region" description="Low complexity" evidence="1">
    <location>
        <begin position="270"/>
        <end position="284"/>
    </location>
</feature>
<dbReference type="InterPro" id="IPR029063">
    <property type="entry name" value="SAM-dependent_MTases_sf"/>
</dbReference>
<dbReference type="eggNOG" id="KOG2121">
    <property type="taxonomic scope" value="Eukaryota"/>
</dbReference>
<sequence>MLNGSGRLCLRPFRGTVLHPRMLWARAAHSGPEDALLSSPRLNKTRLMQEKVANLRQTCLRVGLPASGTKPQIVERLLDLHRAAKHSGSPSVRRNVSCLGVRWGPDASYLVDCGEGSAAQLHAARWDLASVRAIMITHAHGDHCFGLPGVLQAVDEARRRSGRNVGAPLVVVGPLELHRMLDCAARRGTLHAPATALSFPPDQAPALAPQRLADWQAAYEAGDERVVQVGLTWTLELPGGASAAAAQLLHRVPCWGYVLRERSALAAREGPGEGAAAGLAPAEGSGPGPTPLNTPGVVRPGRKLVLLGDTAESTAIATLARGADLVSHEATFCARMQSKARIATHSTALEAGRFAAQMARGIPRTAARALRGGLARKDRCMRTSAAPKPASLPVLGRDIKVEIKTVQTASRPIRMVVPDVDQVMEYYLSSGQDSRDPYWCAVWPSAVAMSDHLTGMDLRQLSVLEMGCGLGLAGISAALHGAASVRLYDQEPLALQCALLSAQLNGVPVVQQDPGPPSIELMPDSWWDCLGEGPPRPAAEGCTPVCAAQYDWNSGLGLAPADLVLACDVLYDSAFVEPLARLLPKLLARPGSRLVLTDPTKRTPGHRRQLLERLTGPGADLALMQRTEVEALAGDPPASDVQVLVLQARQPGDTLGVPLDD</sequence>
<organism evidence="3 4">
    <name type="scientific">Auxenochlorella protothecoides</name>
    <name type="common">Green microalga</name>
    <name type="synonym">Chlorella protothecoides</name>
    <dbReference type="NCBI Taxonomy" id="3075"/>
    <lineage>
        <taxon>Eukaryota</taxon>
        <taxon>Viridiplantae</taxon>
        <taxon>Chlorophyta</taxon>
        <taxon>core chlorophytes</taxon>
        <taxon>Trebouxiophyceae</taxon>
        <taxon>Chlorellales</taxon>
        <taxon>Chlorellaceae</taxon>
        <taxon>Auxenochlorella</taxon>
    </lineage>
</organism>
<dbReference type="Gene3D" id="3.40.50.150">
    <property type="entry name" value="Vaccinia Virus protein VP39"/>
    <property type="match status" value="1"/>
</dbReference>
<dbReference type="Pfam" id="PF00753">
    <property type="entry name" value="Lactamase_B"/>
    <property type="match status" value="1"/>
</dbReference>
<proteinExistence type="predicted"/>
<dbReference type="Gene3D" id="1.10.720.30">
    <property type="entry name" value="SAP domain"/>
    <property type="match status" value="1"/>
</dbReference>
<dbReference type="InterPro" id="IPR003034">
    <property type="entry name" value="SAP_dom"/>
</dbReference>
<protein>
    <submittedName>
        <fullName evidence="3">Ribonuclease Z</fullName>
    </submittedName>
</protein>
<dbReference type="PANTHER" id="PTHR46018">
    <property type="entry name" value="ZINC PHOSPHODIESTERASE ELAC PROTEIN 1"/>
    <property type="match status" value="1"/>
</dbReference>
<keyword evidence="4" id="KW-1185">Reference proteome</keyword>
<dbReference type="RefSeq" id="XP_011397104.1">
    <property type="nucleotide sequence ID" value="XM_011398802.1"/>
</dbReference>
<evidence type="ECO:0000259" key="2">
    <source>
        <dbReference type="PROSITE" id="PS50800"/>
    </source>
</evidence>
<accession>A0A087SER3</accession>
<dbReference type="InterPro" id="IPR019410">
    <property type="entry name" value="Methyltransf_16"/>
</dbReference>
<reference evidence="3 4" key="1">
    <citation type="journal article" date="2014" name="BMC Genomics">
        <title>Oil accumulation mechanisms of the oleaginous microalga Chlorella protothecoides revealed through its genome, transcriptomes, and proteomes.</title>
        <authorList>
            <person name="Gao C."/>
            <person name="Wang Y."/>
            <person name="Shen Y."/>
            <person name="Yan D."/>
            <person name="He X."/>
            <person name="Dai J."/>
            <person name="Wu Q."/>
        </authorList>
    </citation>
    <scope>NUCLEOTIDE SEQUENCE [LARGE SCALE GENOMIC DNA]</scope>
    <source>
        <strain evidence="3 4">0710</strain>
    </source>
</reference>
<dbReference type="GO" id="GO:0005634">
    <property type="term" value="C:nucleus"/>
    <property type="evidence" value="ECO:0007669"/>
    <property type="project" value="TreeGrafter"/>
</dbReference>
<dbReference type="SUPFAM" id="SSF56281">
    <property type="entry name" value="Metallo-hydrolase/oxidoreductase"/>
    <property type="match status" value="1"/>
</dbReference>
<dbReference type="Pfam" id="PF10294">
    <property type="entry name" value="Methyltransf_16"/>
    <property type="match status" value="1"/>
</dbReference>
<dbReference type="Gene3D" id="3.60.15.10">
    <property type="entry name" value="Ribonuclease Z/Hydroxyacylglutathione hydrolase-like"/>
    <property type="match status" value="1"/>
</dbReference>
<evidence type="ECO:0000256" key="1">
    <source>
        <dbReference type="SAM" id="MobiDB-lite"/>
    </source>
</evidence>
<dbReference type="InterPro" id="IPR001279">
    <property type="entry name" value="Metallo-B-lactamas"/>
</dbReference>
<evidence type="ECO:0000313" key="3">
    <source>
        <dbReference type="EMBL" id="KFM24217.1"/>
    </source>
</evidence>
<dbReference type="KEGG" id="apro:F751_5059"/>
<dbReference type="OrthoDB" id="527344at2759"/>
<feature type="domain" description="SAP" evidence="2">
    <location>
        <begin position="47"/>
        <end position="81"/>
    </location>
</feature>
<name>A0A087SER3_AUXPR</name>
<dbReference type="Proteomes" id="UP000028924">
    <property type="component" value="Unassembled WGS sequence"/>
</dbReference>
<dbReference type="PANTHER" id="PTHR46018:SF2">
    <property type="entry name" value="ZINC PHOSPHODIESTERASE ELAC PROTEIN 1"/>
    <property type="match status" value="1"/>
</dbReference>
<evidence type="ECO:0000313" key="4">
    <source>
        <dbReference type="Proteomes" id="UP000028924"/>
    </source>
</evidence>
<gene>
    <name evidence="3" type="ORF">F751_5059</name>
</gene>
<feature type="region of interest" description="Disordered" evidence="1">
    <location>
        <begin position="270"/>
        <end position="297"/>
    </location>
</feature>
<dbReference type="GO" id="GO:0042781">
    <property type="term" value="F:3'-tRNA processing endoribonuclease activity"/>
    <property type="evidence" value="ECO:0007669"/>
    <property type="project" value="TreeGrafter"/>
</dbReference>
<dbReference type="PROSITE" id="PS50800">
    <property type="entry name" value="SAP"/>
    <property type="match status" value="1"/>
</dbReference>
<dbReference type="AlphaFoldDB" id="A0A087SER3"/>
<dbReference type="STRING" id="3075.A0A087SER3"/>
<dbReference type="EMBL" id="KL662106">
    <property type="protein sequence ID" value="KFM24217.1"/>
    <property type="molecule type" value="Genomic_DNA"/>
</dbReference>
<dbReference type="SUPFAM" id="SSF53335">
    <property type="entry name" value="S-adenosyl-L-methionine-dependent methyltransferases"/>
    <property type="match status" value="1"/>
</dbReference>
<dbReference type="InterPro" id="IPR036866">
    <property type="entry name" value="RibonucZ/Hydroxyglut_hydro"/>
</dbReference>